<dbReference type="OrthoDB" id="9805492at2"/>
<reference evidence="5 6" key="1">
    <citation type="journal article" name="Front. Microbiol.">
        <title>Sugar Metabolism of the First Thermophilic Planctomycete Thermogutta terrifontis: Comparative Genomic and Transcriptomic Approaches.</title>
        <authorList>
            <person name="Elcheninov A.G."/>
            <person name="Menzel P."/>
            <person name="Gudbergsdottir S.R."/>
            <person name="Slesarev A.I."/>
            <person name="Kadnikov V.V."/>
            <person name="Krogh A."/>
            <person name="Bonch-Osmolovskaya E.A."/>
            <person name="Peng X."/>
            <person name="Kublanov I.V."/>
        </authorList>
    </citation>
    <scope>NUCLEOTIDE SEQUENCE [LARGE SCALE GENOMIC DNA]</scope>
    <source>
        <strain evidence="5 6">R1</strain>
    </source>
</reference>
<keyword evidence="2 5" id="KW-0808">Transferase</keyword>
<gene>
    <name evidence="5" type="ORF">THTE_1957</name>
</gene>
<dbReference type="SUPFAM" id="SSF53335">
    <property type="entry name" value="S-adenosyl-L-methionine-dependent methyltransferases"/>
    <property type="match status" value="1"/>
</dbReference>
<keyword evidence="3" id="KW-0949">S-adenosyl-L-methionine</keyword>
<accession>A0A286RF15</accession>
<dbReference type="InterPro" id="IPR013780">
    <property type="entry name" value="Glyco_hydro_b"/>
</dbReference>
<evidence type="ECO:0000256" key="3">
    <source>
        <dbReference type="ARBA" id="ARBA00022691"/>
    </source>
</evidence>
<dbReference type="Gene3D" id="3.40.50.150">
    <property type="entry name" value="Vaccinia Virus protein VP39"/>
    <property type="match status" value="1"/>
</dbReference>
<name>A0A286RF15_9BACT</name>
<dbReference type="GO" id="GO:0008168">
    <property type="term" value="F:methyltransferase activity"/>
    <property type="evidence" value="ECO:0007669"/>
    <property type="project" value="UniProtKB-KW"/>
</dbReference>
<dbReference type="AlphaFoldDB" id="A0A286RF15"/>
<dbReference type="PANTHER" id="PTHR43042:SF2">
    <property type="entry name" value="SAM-DEPENDENT METHYLTRANSFERASE"/>
    <property type="match status" value="1"/>
</dbReference>
<dbReference type="Gene3D" id="2.60.40.1180">
    <property type="entry name" value="Golgi alpha-mannosidase II"/>
    <property type="match status" value="1"/>
</dbReference>
<evidence type="ECO:0000256" key="1">
    <source>
        <dbReference type="ARBA" id="ARBA00022603"/>
    </source>
</evidence>
<evidence type="ECO:0000256" key="2">
    <source>
        <dbReference type="ARBA" id="ARBA00022679"/>
    </source>
</evidence>
<evidence type="ECO:0000259" key="4">
    <source>
        <dbReference type="Pfam" id="PF10672"/>
    </source>
</evidence>
<protein>
    <submittedName>
        <fullName evidence="5">SAM dependent methyltransferase</fullName>
    </submittedName>
</protein>
<dbReference type="EMBL" id="CP018477">
    <property type="protein sequence ID" value="ASV74559.1"/>
    <property type="molecule type" value="Genomic_DNA"/>
</dbReference>
<dbReference type="InterPro" id="IPR019614">
    <property type="entry name" value="SAM-dep_methyl-trfase"/>
</dbReference>
<feature type="domain" description="S-adenosylmethionine-dependent methyltransferase" evidence="4">
    <location>
        <begin position="81"/>
        <end position="246"/>
    </location>
</feature>
<dbReference type="RefSeq" id="WP_095414841.1">
    <property type="nucleotide sequence ID" value="NZ_CP018477.1"/>
</dbReference>
<keyword evidence="6" id="KW-1185">Reference proteome</keyword>
<dbReference type="Pfam" id="PF10672">
    <property type="entry name" value="Methyltrans_SAM"/>
    <property type="match status" value="1"/>
</dbReference>
<evidence type="ECO:0000313" key="5">
    <source>
        <dbReference type="EMBL" id="ASV74559.1"/>
    </source>
</evidence>
<organism evidence="5 6">
    <name type="scientific">Thermogutta terrifontis</name>
    <dbReference type="NCBI Taxonomy" id="1331910"/>
    <lineage>
        <taxon>Bacteria</taxon>
        <taxon>Pseudomonadati</taxon>
        <taxon>Planctomycetota</taxon>
        <taxon>Planctomycetia</taxon>
        <taxon>Pirellulales</taxon>
        <taxon>Thermoguttaceae</taxon>
        <taxon>Thermogutta</taxon>
    </lineage>
</organism>
<dbReference type="InterPro" id="IPR029063">
    <property type="entry name" value="SAM-dependent_MTases_sf"/>
</dbReference>
<dbReference type="KEGG" id="ttf:THTE_1957"/>
<dbReference type="GO" id="GO:0032259">
    <property type="term" value="P:methylation"/>
    <property type="evidence" value="ECO:0007669"/>
    <property type="project" value="UniProtKB-KW"/>
</dbReference>
<dbReference type="Proteomes" id="UP000215086">
    <property type="component" value="Chromosome"/>
</dbReference>
<sequence length="305" mass="34981">MFQVDCEEWGATPFQTQDYELLDFGEGRRLERFGAWVLDRPSPAAEGPPVRPPLWRMAHSRFERVRGNLGRWVDQTHVPQRWTIRWGPLVFELKRNDSGHVGLFPEQAANWNWLYYRLRATPPTKPILNLFAYTGGATLAAALAGAEVIHVDAARNVVGWARRNAEHSGLENRPIHWIVEDARKFVRRELRRGKSYEGIILDPPSYGHGPRGEAFQFHKDIEALVRMCFELMAPDRGFFLFTCHTPGYGTQQVTRLIHGIRPEIWQYGELKIRMMAIPTADGRFLPSGMMVRWDALGVPAPSNKL</sequence>
<evidence type="ECO:0000313" key="6">
    <source>
        <dbReference type="Proteomes" id="UP000215086"/>
    </source>
</evidence>
<proteinExistence type="predicted"/>
<dbReference type="PANTHER" id="PTHR43042">
    <property type="entry name" value="SAM-DEPENDENT METHYLTRANSFERASE"/>
    <property type="match status" value="1"/>
</dbReference>
<keyword evidence="1 5" id="KW-0489">Methyltransferase</keyword>